<dbReference type="SUPFAM" id="SSF56601">
    <property type="entry name" value="beta-lactamase/transpeptidase-like"/>
    <property type="match status" value="1"/>
</dbReference>
<gene>
    <name evidence="19" type="ORF">F9L06_20635</name>
    <name evidence="20" type="ORF">IH622_26140</name>
</gene>
<comment type="similarity">
    <text evidence="2">In the C-terminal section; belongs to the transpeptidase family.</text>
</comment>
<dbReference type="GeneID" id="61316862"/>
<sequence length="724" mass="80214">MPKSVFMRKTADKDPESEKRKPFRASRLIGLDAWIDSTLYSLRYNLGEWWENITIFSRRFRVRGFRRFVVEVLDEGFTLGVGGAVLMLVLALPAFEETKKDWRAQDDYAVTFLDRYGNEIGQRGILHRQAVPIDELPDHVIKAVLGTEDRRFFDHYGIDFWGLTRALSQNMRANGVVQGGSTITQQLAKNLFLSNERTIERKIKEAFLALWLESNLSKKEILQLYLDRAYMGGGTFGIAAASEFYFGKSVKDVSLAEAAMLAGLFKAPAKFAPHVNLPAARARANVVLSNMVESGFLSDGQVAVARRHPASVIDRAKNESPDYFLDWAFEEVKKVAAKIPQHTLIVRTTLDRNLQKAAEESLEYHLRQFGKDYNAAEAATVVIANDGSVRALVGGRDYGESQFNRATKALRQAGSSFKPYVYAAAMEKGLTPSTIVSDGPISWGNWSPRNYGRSFAGRVDLTTALVRSLNSVPVRLARDYLTTAPIVALTKAMGVESPISSHKTMVLGTSEMTVMDQATGFNVFPNAGMAGNRHAFTQIVSSEGKVLWDFGRDAPKPHRALSEKAALEMNSMLVQVPERGTGRRAALPMTRVGGKTGTTQNYRDAWFVGFTGNFTAAVWFGNDNFTPMKDLTGGILPAMAWQRMMAYAHQNIELKPIPGVTPPFPSPPKKSEPQVANAKPEETMAAPPRVLSPMSTKIIKELHDRFLAAPPLPKIAERTKISVL</sequence>
<dbReference type="NCBIfam" id="TIGR02074">
    <property type="entry name" value="PBP_1a_fam"/>
    <property type="match status" value="1"/>
</dbReference>
<evidence type="ECO:0000256" key="14">
    <source>
        <dbReference type="ARBA" id="ARBA00049902"/>
    </source>
</evidence>
<feature type="domain" description="Penicillin-binding protein transpeptidase" evidence="17">
    <location>
        <begin position="379"/>
        <end position="613"/>
    </location>
</feature>
<keyword evidence="10" id="KW-0573">Peptidoglycan synthesis</keyword>
<evidence type="ECO:0000256" key="9">
    <source>
        <dbReference type="ARBA" id="ARBA00022960"/>
    </source>
</evidence>
<dbReference type="Gene3D" id="1.10.3810.10">
    <property type="entry name" value="Biosynthetic peptidoglycan transglycosylase-like"/>
    <property type="match status" value="1"/>
</dbReference>
<evidence type="ECO:0000256" key="1">
    <source>
        <dbReference type="ARBA" id="ARBA00004752"/>
    </source>
</evidence>
<reference evidence="19 21" key="1">
    <citation type="submission" date="2019-09" db="EMBL/GenBank/DDBJ databases">
        <title>Taxonomic organization of the family Brucellaceae based on a phylogenomic approach.</title>
        <authorList>
            <person name="Leclercq S."/>
            <person name="Cloeckaert A."/>
            <person name="Zygmunt M.S."/>
        </authorList>
    </citation>
    <scope>NUCLEOTIDE SEQUENCE [LARGE SCALE GENOMIC DNA]</scope>
    <source>
        <strain evidence="19 21">CCUG 34461</strain>
    </source>
</reference>
<keyword evidence="9" id="KW-0133">Cell shape</keyword>
<evidence type="ECO:0000313" key="21">
    <source>
        <dbReference type="Proteomes" id="UP000441102"/>
    </source>
</evidence>
<dbReference type="GO" id="GO:0009002">
    <property type="term" value="F:serine-type D-Ala-D-Ala carboxypeptidase activity"/>
    <property type="evidence" value="ECO:0007669"/>
    <property type="project" value="UniProtKB-EC"/>
</dbReference>
<dbReference type="InterPro" id="IPR001460">
    <property type="entry name" value="PCN-bd_Tpept"/>
</dbReference>
<keyword evidence="16" id="KW-0812">Transmembrane</keyword>
<dbReference type="SUPFAM" id="SSF53955">
    <property type="entry name" value="Lysozyme-like"/>
    <property type="match status" value="1"/>
</dbReference>
<keyword evidence="5" id="KW-0645">Protease</keyword>
<dbReference type="Proteomes" id="UP000441102">
    <property type="component" value="Unassembled WGS sequence"/>
</dbReference>
<protein>
    <submittedName>
        <fullName evidence="19">Penicillin-binding protein 1A</fullName>
    </submittedName>
</protein>
<dbReference type="Pfam" id="PF00905">
    <property type="entry name" value="Transpeptidase"/>
    <property type="match status" value="1"/>
</dbReference>
<comment type="catalytic activity">
    <reaction evidence="14">
        <text>[GlcNAc-(1-&gt;4)-Mur2Ac(oyl-L-Ala-gamma-D-Glu-L-Lys-D-Ala-D-Ala)](n)-di-trans,octa-cis-undecaprenyl diphosphate + beta-D-GlcNAc-(1-&gt;4)-Mur2Ac(oyl-L-Ala-gamma-D-Glu-L-Lys-D-Ala-D-Ala)-di-trans,octa-cis-undecaprenyl diphosphate = [GlcNAc-(1-&gt;4)-Mur2Ac(oyl-L-Ala-gamma-D-Glu-L-Lys-D-Ala-D-Ala)](n+1)-di-trans,octa-cis-undecaprenyl diphosphate + di-trans,octa-cis-undecaprenyl diphosphate + H(+)</text>
        <dbReference type="Rhea" id="RHEA:23708"/>
        <dbReference type="Rhea" id="RHEA-COMP:9602"/>
        <dbReference type="Rhea" id="RHEA-COMP:9603"/>
        <dbReference type="ChEBI" id="CHEBI:15378"/>
        <dbReference type="ChEBI" id="CHEBI:58405"/>
        <dbReference type="ChEBI" id="CHEBI:60033"/>
        <dbReference type="ChEBI" id="CHEBI:78435"/>
        <dbReference type="EC" id="2.4.99.28"/>
    </reaction>
</comment>
<comment type="caution">
    <text evidence="19">The sequence shown here is derived from an EMBL/GenBank/DDBJ whole genome shotgun (WGS) entry which is preliminary data.</text>
</comment>
<accession>A0A011VEZ8</accession>
<evidence type="ECO:0000256" key="8">
    <source>
        <dbReference type="ARBA" id="ARBA00022801"/>
    </source>
</evidence>
<evidence type="ECO:0000313" key="19">
    <source>
        <dbReference type="EMBL" id="KAB2793328.1"/>
    </source>
</evidence>
<feature type="domain" description="Glycosyl transferase family 51" evidence="18">
    <location>
        <begin position="126"/>
        <end position="291"/>
    </location>
</feature>
<comment type="pathway">
    <text evidence="1">Cell wall biogenesis; peptidoglycan biosynthesis.</text>
</comment>
<organism evidence="19 21">
    <name type="scientific">Brucella anthropi</name>
    <name type="common">Ochrobactrum anthropi</name>
    <dbReference type="NCBI Taxonomy" id="529"/>
    <lineage>
        <taxon>Bacteria</taxon>
        <taxon>Pseudomonadati</taxon>
        <taxon>Pseudomonadota</taxon>
        <taxon>Alphaproteobacteria</taxon>
        <taxon>Hyphomicrobiales</taxon>
        <taxon>Brucellaceae</taxon>
        <taxon>Brucella/Ochrobactrum group</taxon>
        <taxon>Brucella</taxon>
    </lineage>
</organism>
<dbReference type="RefSeq" id="WP_036585827.1">
    <property type="nucleotide sequence ID" value="NZ_CP044970.1"/>
</dbReference>
<comment type="catalytic activity">
    <reaction evidence="13">
        <text>Preferential cleavage: (Ac)2-L-Lys-D-Ala-|-D-Ala. Also transpeptidation of peptidyl-alanyl moieties that are N-acyl substituents of D-alanine.</text>
        <dbReference type="EC" id="3.4.16.4"/>
    </reaction>
</comment>
<evidence type="ECO:0000256" key="7">
    <source>
        <dbReference type="ARBA" id="ARBA00022679"/>
    </source>
</evidence>
<feature type="region of interest" description="Disordered" evidence="15">
    <location>
        <begin position="661"/>
        <end position="690"/>
    </location>
</feature>
<dbReference type="GO" id="GO:0030288">
    <property type="term" value="C:outer membrane-bounded periplasmic space"/>
    <property type="evidence" value="ECO:0007669"/>
    <property type="project" value="TreeGrafter"/>
</dbReference>
<dbReference type="Proteomes" id="UP000642265">
    <property type="component" value="Unassembled WGS sequence"/>
</dbReference>
<reference evidence="20" key="2">
    <citation type="submission" date="2020-09" db="EMBL/GenBank/DDBJ databases">
        <authorList>
            <person name="Dalcin Martins P."/>
        </authorList>
    </citation>
    <scope>NUCLEOTIDE SEQUENCE</scope>
    <source>
        <strain evidence="20">MAG47</strain>
    </source>
</reference>
<dbReference type="PANTHER" id="PTHR32282:SF33">
    <property type="entry name" value="PEPTIDOGLYCAN GLYCOSYLTRANSFERASE"/>
    <property type="match status" value="1"/>
</dbReference>
<evidence type="ECO:0000259" key="18">
    <source>
        <dbReference type="Pfam" id="PF00912"/>
    </source>
</evidence>
<reference evidence="20" key="3">
    <citation type="submission" date="2020-10" db="EMBL/GenBank/DDBJ databases">
        <title>Enrichment of novel Verrucomicrobia, Bacteroidetes and Krumholzibacteria in an oxygen-limited, methane- and iron-fed bioreactor inoculated with Bothnian Sea sediments.</title>
        <authorList>
            <person name="Martins P.D."/>
            <person name="de Jong A."/>
            <person name="Lenstra W.K."/>
            <person name="van Helmond N.A.G.M."/>
            <person name="Slomp C.P."/>
            <person name="Jetten M.S.M."/>
            <person name="Welte C.U."/>
            <person name="Rasigraf O."/>
        </authorList>
    </citation>
    <scope>NUCLEOTIDE SEQUENCE</scope>
    <source>
        <strain evidence="20">MAG47</strain>
    </source>
</reference>
<dbReference type="PANTHER" id="PTHR32282">
    <property type="entry name" value="BINDING PROTEIN TRANSPEPTIDASE, PUTATIVE-RELATED"/>
    <property type="match status" value="1"/>
</dbReference>
<dbReference type="InterPro" id="IPR036950">
    <property type="entry name" value="PBP_transglycosylase"/>
</dbReference>
<dbReference type="FunFam" id="1.10.3810.10:FF:000001">
    <property type="entry name" value="Penicillin-binding protein 1A"/>
    <property type="match status" value="1"/>
</dbReference>
<keyword evidence="16" id="KW-1133">Transmembrane helix</keyword>
<dbReference type="InterPro" id="IPR023346">
    <property type="entry name" value="Lysozyme-like_dom_sf"/>
</dbReference>
<evidence type="ECO:0000256" key="5">
    <source>
        <dbReference type="ARBA" id="ARBA00022670"/>
    </source>
</evidence>
<evidence type="ECO:0000256" key="6">
    <source>
        <dbReference type="ARBA" id="ARBA00022676"/>
    </source>
</evidence>
<evidence type="ECO:0000256" key="10">
    <source>
        <dbReference type="ARBA" id="ARBA00022984"/>
    </source>
</evidence>
<keyword evidence="11" id="KW-0511">Multifunctional enzyme</keyword>
<evidence type="ECO:0000256" key="4">
    <source>
        <dbReference type="ARBA" id="ARBA00022645"/>
    </source>
</evidence>
<evidence type="ECO:0000256" key="16">
    <source>
        <dbReference type="SAM" id="Phobius"/>
    </source>
</evidence>
<dbReference type="EMBL" id="WBWX01000009">
    <property type="protein sequence ID" value="KAB2793328.1"/>
    <property type="molecule type" value="Genomic_DNA"/>
</dbReference>
<evidence type="ECO:0000256" key="12">
    <source>
        <dbReference type="ARBA" id="ARBA00023316"/>
    </source>
</evidence>
<dbReference type="EMBL" id="JACZKO010000072">
    <property type="protein sequence ID" value="MBE0564271.1"/>
    <property type="molecule type" value="Genomic_DNA"/>
</dbReference>
<dbReference type="GO" id="GO:0008955">
    <property type="term" value="F:peptidoglycan glycosyltransferase activity"/>
    <property type="evidence" value="ECO:0007669"/>
    <property type="project" value="UniProtKB-EC"/>
</dbReference>
<proteinExistence type="inferred from homology"/>
<keyword evidence="7" id="KW-0808">Transferase</keyword>
<evidence type="ECO:0000256" key="2">
    <source>
        <dbReference type="ARBA" id="ARBA00007090"/>
    </source>
</evidence>
<name>A0A011VEZ8_BRUAN</name>
<keyword evidence="16" id="KW-0472">Membrane</keyword>
<dbReference type="GO" id="GO:0009252">
    <property type="term" value="P:peptidoglycan biosynthetic process"/>
    <property type="evidence" value="ECO:0007669"/>
    <property type="project" value="UniProtKB-UniPathway"/>
</dbReference>
<dbReference type="GO" id="GO:0071555">
    <property type="term" value="P:cell wall organization"/>
    <property type="evidence" value="ECO:0007669"/>
    <property type="project" value="UniProtKB-KW"/>
</dbReference>
<dbReference type="AlphaFoldDB" id="A0A011VEZ8"/>
<dbReference type="GO" id="GO:0008360">
    <property type="term" value="P:regulation of cell shape"/>
    <property type="evidence" value="ECO:0007669"/>
    <property type="project" value="UniProtKB-KW"/>
</dbReference>
<evidence type="ECO:0000256" key="13">
    <source>
        <dbReference type="ARBA" id="ARBA00034000"/>
    </source>
</evidence>
<dbReference type="Pfam" id="PF00912">
    <property type="entry name" value="Transgly"/>
    <property type="match status" value="1"/>
</dbReference>
<keyword evidence="6" id="KW-0328">Glycosyltransferase</keyword>
<evidence type="ECO:0000313" key="20">
    <source>
        <dbReference type="EMBL" id="MBE0564271.1"/>
    </source>
</evidence>
<keyword evidence="8" id="KW-0378">Hydrolase</keyword>
<dbReference type="Gene3D" id="3.40.710.10">
    <property type="entry name" value="DD-peptidase/beta-lactamase superfamily"/>
    <property type="match status" value="1"/>
</dbReference>
<dbReference type="UniPathway" id="UPA00219"/>
<evidence type="ECO:0000256" key="3">
    <source>
        <dbReference type="ARBA" id="ARBA00007739"/>
    </source>
</evidence>
<evidence type="ECO:0000256" key="15">
    <source>
        <dbReference type="SAM" id="MobiDB-lite"/>
    </source>
</evidence>
<comment type="similarity">
    <text evidence="3">In the N-terminal section; belongs to the glycosyltransferase 51 family.</text>
</comment>
<keyword evidence="12" id="KW-0961">Cell wall biogenesis/degradation</keyword>
<dbReference type="InterPro" id="IPR050396">
    <property type="entry name" value="Glycosyltr_51/Transpeptidase"/>
</dbReference>
<evidence type="ECO:0000259" key="17">
    <source>
        <dbReference type="Pfam" id="PF00905"/>
    </source>
</evidence>
<dbReference type="InterPro" id="IPR001264">
    <property type="entry name" value="Glyco_trans_51"/>
</dbReference>
<feature type="transmembrane region" description="Helical" evidence="16">
    <location>
        <begin position="68"/>
        <end position="95"/>
    </location>
</feature>
<dbReference type="InterPro" id="IPR012338">
    <property type="entry name" value="Beta-lactam/transpept-like"/>
</dbReference>
<keyword evidence="4" id="KW-0121">Carboxypeptidase</keyword>
<dbReference type="GO" id="GO:0008658">
    <property type="term" value="F:penicillin binding"/>
    <property type="evidence" value="ECO:0007669"/>
    <property type="project" value="InterPro"/>
</dbReference>
<dbReference type="GO" id="GO:0006508">
    <property type="term" value="P:proteolysis"/>
    <property type="evidence" value="ECO:0007669"/>
    <property type="project" value="UniProtKB-KW"/>
</dbReference>
<evidence type="ECO:0000256" key="11">
    <source>
        <dbReference type="ARBA" id="ARBA00023268"/>
    </source>
</evidence>